<name>A0ACB8SYG9_9AGAM</name>
<protein>
    <submittedName>
        <fullName evidence="1">Uncharacterized protein</fullName>
    </submittedName>
</protein>
<reference evidence="1" key="1">
    <citation type="submission" date="2021-03" db="EMBL/GenBank/DDBJ databases">
        <authorList>
            <consortium name="DOE Joint Genome Institute"/>
            <person name="Ahrendt S."/>
            <person name="Looney B.P."/>
            <person name="Miyauchi S."/>
            <person name="Morin E."/>
            <person name="Drula E."/>
            <person name="Courty P.E."/>
            <person name="Chicoki N."/>
            <person name="Fauchery L."/>
            <person name="Kohler A."/>
            <person name="Kuo A."/>
            <person name="Labutti K."/>
            <person name="Pangilinan J."/>
            <person name="Lipzen A."/>
            <person name="Riley R."/>
            <person name="Andreopoulos W."/>
            <person name="He G."/>
            <person name="Johnson J."/>
            <person name="Barry K.W."/>
            <person name="Grigoriev I.V."/>
            <person name="Nagy L."/>
            <person name="Hibbett D."/>
            <person name="Henrissat B."/>
            <person name="Matheny P.B."/>
            <person name="Labbe J."/>
            <person name="Martin F."/>
        </authorList>
    </citation>
    <scope>NUCLEOTIDE SEQUENCE</scope>
    <source>
        <strain evidence="1">HHB10654</strain>
    </source>
</reference>
<gene>
    <name evidence="1" type="ORF">BV25DRAFT_1949035</name>
</gene>
<evidence type="ECO:0000313" key="2">
    <source>
        <dbReference type="Proteomes" id="UP000814140"/>
    </source>
</evidence>
<organism evidence="1 2">
    <name type="scientific">Artomyces pyxidatus</name>
    <dbReference type="NCBI Taxonomy" id="48021"/>
    <lineage>
        <taxon>Eukaryota</taxon>
        <taxon>Fungi</taxon>
        <taxon>Dikarya</taxon>
        <taxon>Basidiomycota</taxon>
        <taxon>Agaricomycotina</taxon>
        <taxon>Agaricomycetes</taxon>
        <taxon>Russulales</taxon>
        <taxon>Auriscalpiaceae</taxon>
        <taxon>Artomyces</taxon>
    </lineage>
</organism>
<reference evidence="1" key="2">
    <citation type="journal article" date="2022" name="New Phytol.">
        <title>Evolutionary transition to the ectomycorrhizal habit in the genomes of a hyperdiverse lineage of mushroom-forming fungi.</title>
        <authorList>
            <person name="Looney B."/>
            <person name="Miyauchi S."/>
            <person name="Morin E."/>
            <person name="Drula E."/>
            <person name="Courty P.E."/>
            <person name="Kohler A."/>
            <person name="Kuo A."/>
            <person name="LaButti K."/>
            <person name="Pangilinan J."/>
            <person name="Lipzen A."/>
            <person name="Riley R."/>
            <person name="Andreopoulos W."/>
            <person name="He G."/>
            <person name="Johnson J."/>
            <person name="Nolan M."/>
            <person name="Tritt A."/>
            <person name="Barry K.W."/>
            <person name="Grigoriev I.V."/>
            <person name="Nagy L.G."/>
            <person name="Hibbett D."/>
            <person name="Henrissat B."/>
            <person name="Matheny P.B."/>
            <person name="Labbe J."/>
            <person name="Martin F.M."/>
        </authorList>
    </citation>
    <scope>NUCLEOTIDE SEQUENCE</scope>
    <source>
        <strain evidence="1">HHB10654</strain>
    </source>
</reference>
<comment type="caution">
    <text evidence="1">The sequence shown here is derived from an EMBL/GenBank/DDBJ whole genome shotgun (WGS) entry which is preliminary data.</text>
</comment>
<accession>A0ACB8SYG9</accession>
<evidence type="ECO:0000313" key="1">
    <source>
        <dbReference type="EMBL" id="KAI0061490.1"/>
    </source>
</evidence>
<dbReference type="Proteomes" id="UP000814140">
    <property type="component" value="Unassembled WGS sequence"/>
</dbReference>
<dbReference type="EMBL" id="MU277212">
    <property type="protein sequence ID" value="KAI0061490.1"/>
    <property type="molecule type" value="Genomic_DNA"/>
</dbReference>
<proteinExistence type="predicted"/>
<sequence length="218" mass="23622">MGKDDAKWTLPLRTKPDGMMTEMSSGLPMPAAAIEDDVGCARDALWTMVCAAERNPRADEDGGVFCLALLCVDLDAPERRRRVSSTQNLRGEGTNAQPESIGVTLCRFVDAPENMAVDRAGDVHVTLDSVEGAEKNGAPIFEYVVILRTWLHLAMTIRGTPIKFAFCVGDLSLGCRDVPDAGALEAVPQYAMGTVVDTLGGMAFRWKDEYLGCRPSPR</sequence>
<keyword evidence="2" id="KW-1185">Reference proteome</keyword>